<evidence type="ECO:0000313" key="8">
    <source>
        <dbReference type="Proteomes" id="UP000322077"/>
    </source>
</evidence>
<reference evidence="7 8" key="1">
    <citation type="submission" date="2019-08" db="EMBL/GenBank/DDBJ databases">
        <authorList>
            <person name="Wang G."/>
            <person name="Xu Z."/>
        </authorList>
    </citation>
    <scope>NUCLEOTIDE SEQUENCE [LARGE SCALE GENOMIC DNA]</scope>
    <source>
        <strain evidence="7 8">ZX</strain>
    </source>
</reference>
<gene>
    <name evidence="7" type="ORF">FYJ91_12065</name>
</gene>
<keyword evidence="8" id="KW-1185">Reference proteome</keyword>
<comment type="subcellular location">
    <subcellularLocation>
        <location evidence="1">Membrane</location>
        <topology evidence="1">Multi-pass membrane protein</topology>
    </subcellularLocation>
</comment>
<name>A0A5D9C6V7_9SPHN</name>
<dbReference type="FunFam" id="1.20.1260.100:FF:000001">
    <property type="entry name" value="translocator protein 2"/>
    <property type="match status" value="1"/>
</dbReference>
<protein>
    <submittedName>
        <fullName evidence="7">Tryptophan-rich sensory protein</fullName>
    </submittedName>
</protein>
<dbReference type="Gene3D" id="1.20.1260.100">
    <property type="entry name" value="TspO/MBR protein"/>
    <property type="match status" value="1"/>
</dbReference>
<feature type="transmembrane region" description="Helical" evidence="6">
    <location>
        <begin position="155"/>
        <end position="177"/>
    </location>
</feature>
<feature type="transmembrane region" description="Helical" evidence="6">
    <location>
        <begin position="131"/>
        <end position="149"/>
    </location>
</feature>
<dbReference type="EMBL" id="VTOU01000003">
    <property type="protein sequence ID" value="TZG25735.1"/>
    <property type="molecule type" value="Genomic_DNA"/>
</dbReference>
<keyword evidence="3 6" id="KW-0812">Transmembrane</keyword>
<dbReference type="PANTHER" id="PTHR10057:SF0">
    <property type="entry name" value="TRANSLOCATOR PROTEIN"/>
    <property type="match status" value="1"/>
</dbReference>
<evidence type="ECO:0000256" key="4">
    <source>
        <dbReference type="ARBA" id="ARBA00022989"/>
    </source>
</evidence>
<dbReference type="InterPro" id="IPR038330">
    <property type="entry name" value="TspO/MBR-related_sf"/>
</dbReference>
<keyword evidence="4 6" id="KW-1133">Transmembrane helix</keyword>
<evidence type="ECO:0000256" key="5">
    <source>
        <dbReference type="ARBA" id="ARBA00023136"/>
    </source>
</evidence>
<evidence type="ECO:0000256" key="2">
    <source>
        <dbReference type="ARBA" id="ARBA00007524"/>
    </source>
</evidence>
<dbReference type="GO" id="GO:0033013">
    <property type="term" value="P:tetrapyrrole metabolic process"/>
    <property type="evidence" value="ECO:0007669"/>
    <property type="project" value="UniProtKB-ARBA"/>
</dbReference>
<evidence type="ECO:0000313" key="7">
    <source>
        <dbReference type="EMBL" id="TZG25735.1"/>
    </source>
</evidence>
<dbReference type="GO" id="GO:0016020">
    <property type="term" value="C:membrane"/>
    <property type="evidence" value="ECO:0007669"/>
    <property type="project" value="UniProtKB-SubCell"/>
</dbReference>
<evidence type="ECO:0000256" key="1">
    <source>
        <dbReference type="ARBA" id="ARBA00004141"/>
    </source>
</evidence>
<proteinExistence type="inferred from homology"/>
<dbReference type="InterPro" id="IPR004307">
    <property type="entry name" value="TspO_MBR"/>
</dbReference>
<comment type="similarity">
    <text evidence="2">Belongs to the TspO/BZRP family.</text>
</comment>
<dbReference type="AlphaFoldDB" id="A0A5D9C6V7"/>
<feature type="transmembrane region" description="Helical" evidence="6">
    <location>
        <begin position="104"/>
        <end position="122"/>
    </location>
</feature>
<feature type="transmembrane region" description="Helical" evidence="6">
    <location>
        <begin position="26"/>
        <end position="46"/>
    </location>
</feature>
<dbReference type="PANTHER" id="PTHR10057">
    <property type="entry name" value="PERIPHERAL-TYPE BENZODIAZEPINE RECEPTOR"/>
    <property type="match status" value="1"/>
</dbReference>
<dbReference type="Proteomes" id="UP000322077">
    <property type="component" value="Unassembled WGS sequence"/>
</dbReference>
<sequence>MPVPDLPLPIPSADTLPKDGGLSRPAALAIAVAVLGASALIGRRNAPDRSHPRIRRWYQRLDKPGFVPPDAVFGAVWPLLKTGLAVGGYRLLRQPATAPRNAALGLWLINGALIGGWSDLFFRRRALGPSAALWGAMVVTGTAHAVAAARRDRVAGALALPLLAWLGFATVMATDIWRRARRGSDD</sequence>
<organism evidence="7 8">
    <name type="scientific">Sphingomonas montanisoli</name>
    <dbReference type="NCBI Taxonomy" id="2606412"/>
    <lineage>
        <taxon>Bacteria</taxon>
        <taxon>Pseudomonadati</taxon>
        <taxon>Pseudomonadota</taxon>
        <taxon>Alphaproteobacteria</taxon>
        <taxon>Sphingomonadales</taxon>
        <taxon>Sphingomonadaceae</taxon>
        <taxon>Sphingomonas</taxon>
    </lineage>
</organism>
<keyword evidence="5 6" id="KW-0472">Membrane</keyword>
<comment type="caution">
    <text evidence="7">The sequence shown here is derived from an EMBL/GenBank/DDBJ whole genome shotgun (WGS) entry which is preliminary data.</text>
</comment>
<accession>A0A5D9C6V7</accession>
<evidence type="ECO:0000256" key="3">
    <source>
        <dbReference type="ARBA" id="ARBA00022692"/>
    </source>
</evidence>
<dbReference type="Pfam" id="PF03073">
    <property type="entry name" value="TspO_MBR"/>
    <property type="match status" value="1"/>
</dbReference>
<evidence type="ECO:0000256" key="6">
    <source>
        <dbReference type="SAM" id="Phobius"/>
    </source>
</evidence>
<dbReference type="CDD" id="cd15904">
    <property type="entry name" value="TSPO_MBR"/>
    <property type="match status" value="1"/>
</dbReference>